<protein>
    <recommendedName>
        <fullName evidence="4">Lipoprotein</fullName>
    </recommendedName>
</protein>
<dbReference type="EMBL" id="JJMP01000003">
    <property type="protein sequence ID" value="RYC52443.1"/>
    <property type="molecule type" value="Genomic_DNA"/>
</dbReference>
<feature type="signal peptide" evidence="1">
    <location>
        <begin position="1"/>
        <end position="23"/>
    </location>
</feature>
<feature type="chain" id="PRO_5019563636" description="Lipoprotein" evidence="1">
    <location>
        <begin position="24"/>
        <end position="145"/>
    </location>
</feature>
<sequence length="145" mass="16719">MRKVLVPLLWFLAFSWLSSCSLDDDTPNFYFTTLKTVEAEMPESFELNETYDIKVTYVRPNGCTYFEKFEVYKTGETDREVYLQGSVLTNDDTACTEALEEVIATLKFNVIFTGEYHFKFYAGQDQNDSPVFLEYSVPVADAQTN</sequence>
<dbReference type="PROSITE" id="PS51257">
    <property type="entry name" value="PROKAR_LIPOPROTEIN"/>
    <property type="match status" value="1"/>
</dbReference>
<dbReference type="Proteomes" id="UP000290261">
    <property type="component" value="Unassembled WGS sequence"/>
</dbReference>
<keyword evidence="1" id="KW-0732">Signal</keyword>
<accession>A0A444VNT2</accession>
<evidence type="ECO:0000313" key="2">
    <source>
        <dbReference type="EMBL" id="RYC52443.1"/>
    </source>
</evidence>
<reference evidence="2 3" key="1">
    <citation type="submission" date="2014-04" db="EMBL/GenBank/DDBJ databases">
        <title>Whole genome of Muricauda olearia.</title>
        <authorList>
            <person name="Zhang X.-H."/>
            <person name="Tang K."/>
        </authorList>
    </citation>
    <scope>NUCLEOTIDE SEQUENCE [LARGE SCALE GENOMIC DNA]</scope>
    <source>
        <strain evidence="2 3">Th120</strain>
    </source>
</reference>
<dbReference type="RefSeq" id="WP_129653959.1">
    <property type="nucleotide sequence ID" value="NZ_ML142908.1"/>
</dbReference>
<comment type="caution">
    <text evidence="2">The sequence shown here is derived from an EMBL/GenBank/DDBJ whole genome shotgun (WGS) entry which is preliminary data.</text>
</comment>
<keyword evidence="3" id="KW-1185">Reference proteome</keyword>
<evidence type="ECO:0000256" key="1">
    <source>
        <dbReference type="SAM" id="SignalP"/>
    </source>
</evidence>
<name>A0A444VNT2_9FLAO</name>
<organism evidence="2 3">
    <name type="scientific">Flagellimonas olearia</name>
    <dbReference type="NCBI Taxonomy" id="552546"/>
    <lineage>
        <taxon>Bacteria</taxon>
        <taxon>Pseudomonadati</taxon>
        <taxon>Bacteroidota</taxon>
        <taxon>Flavobacteriia</taxon>
        <taxon>Flavobacteriales</taxon>
        <taxon>Flavobacteriaceae</taxon>
        <taxon>Flagellimonas</taxon>
    </lineage>
</organism>
<evidence type="ECO:0000313" key="3">
    <source>
        <dbReference type="Proteomes" id="UP000290261"/>
    </source>
</evidence>
<dbReference type="AlphaFoldDB" id="A0A444VNT2"/>
<evidence type="ECO:0008006" key="4">
    <source>
        <dbReference type="Google" id="ProtNLM"/>
    </source>
</evidence>
<proteinExistence type="predicted"/>
<gene>
    <name evidence="2" type="ORF">DN53_11260</name>
</gene>